<name>K7ZCI9_9PROT</name>
<proteinExistence type="predicted"/>
<organism evidence="1 2">
    <name type="scientific">Candidatus Endolissoclinum faulkneri L2</name>
    <dbReference type="NCBI Taxonomy" id="1193729"/>
    <lineage>
        <taxon>Bacteria</taxon>
        <taxon>Pseudomonadati</taxon>
        <taxon>Pseudomonadota</taxon>
        <taxon>Alphaproteobacteria</taxon>
        <taxon>Rhodospirillales</taxon>
        <taxon>Rhodospirillaceae</taxon>
        <taxon>Candidatus Endolissoclinum</taxon>
    </lineage>
</organism>
<evidence type="ECO:0000313" key="1">
    <source>
        <dbReference type="EMBL" id="AFX98626.1"/>
    </source>
</evidence>
<dbReference type="Proteomes" id="UP000010077">
    <property type="component" value="Chromosome"/>
</dbReference>
<accession>K7ZCI9</accession>
<keyword evidence="2" id="KW-1185">Reference proteome</keyword>
<dbReference type="KEGG" id="thal:A1OE_433"/>
<gene>
    <name evidence="1" type="ORF">A1OE_433</name>
</gene>
<protein>
    <submittedName>
        <fullName evidence="1">Uncharacterized protein</fullName>
    </submittedName>
</protein>
<dbReference type="STRING" id="1193729.A1OE_433"/>
<dbReference type="HOGENOM" id="CLU_3325989_0_0_5"/>
<reference evidence="1 2" key="1">
    <citation type="journal article" date="2012" name="Proc. Natl. Acad. Sci. U.S.A.">
        <title>Genome streamlining and chemical defense in a coral reef symbiosis.</title>
        <authorList>
            <person name="Kwan J.C."/>
            <person name="Donia M.S."/>
            <person name="Han A.W."/>
            <person name="Hirose E."/>
            <person name="Haygood M.G."/>
            <person name="Schmidt E.W."/>
        </authorList>
    </citation>
    <scope>NUCLEOTIDE SEQUENCE [LARGE SCALE GENOMIC DNA]</scope>
    <source>
        <strain evidence="1 2">L2</strain>
    </source>
</reference>
<dbReference type="AlphaFoldDB" id="K7ZCI9"/>
<evidence type="ECO:0000313" key="2">
    <source>
        <dbReference type="Proteomes" id="UP000010077"/>
    </source>
</evidence>
<sequence>MAKSFRLELIKERKESVKLLFHNLKIHLNLYCILAKYF</sequence>
<dbReference type="EMBL" id="CP003539">
    <property type="protein sequence ID" value="AFX98626.1"/>
    <property type="molecule type" value="Genomic_DNA"/>
</dbReference>